<evidence type="ECO:0000256" key="15">
    <source>
        <dbReference type="SAM" id="SignalP"/>
    </source>
</evidence>
<dbReference type="PROSITE" id="PS50068">
    <property type="entry name" value="LDLRA_2"/>
    <property type="match status" value="5"/>
</dbReference>
<dbReference type="PROSITE" id="PS01186">
    <property type="entry name" value="EGF_2"/>
    <property type="match status" value="1"/>
</dbReference>
<feature type="chain" id="PRO_5028295797" evidence="15">
    <location>
        <begin position="20"/>
        <end position="975"/>
    </location>
</feature>
<dbReference type="GO" id="GO:0005041">
    <property type="term" value="F:low-density lipoprotein particle receptor activity"/>
    <property type="evidence" value="ECO:0007669"/>
    <property type="project" value="TreeGrafter"/>
</dbReference>
<evidence type="ECO:0000256" key="6">
    <source>
        <dbReference type="ARBA" id="ARBA00022837"/>
    </source>
</evidence>
<keyword evidence="17" id="KW-1185">Reference proteome</keyword>
<dbReference type="Proteomes" id="UP000515129">
    <property type="component" value="Chromosome 9"/>
</dbReference>
<keyword evidence="3" id="KW-0254">Endocytosis</keyword>
<keyword evidence="15" id="KW-0732">Signal</keyword>
<dbReference type="GO" id="GO:0006897">
    <property type="term" value="P:endocytosis"/>
    <property type="evidence" value="ECO:0007669"/>
    <property type="project" value="UniProtKB-KW"/>
</dbReference>
<dbReference type="Pfam" id="PF14670">
    <property type="entry name" value="FXa_inhibition"/>
    <property type="match status" value="2"/>
</dbReference>
<keyword evidence="10" id="KW-0675">Receptor</keyword>
<dbReference type="Pfam" id="PF00058">
    <property type="entry name" value="Ldl_recept_b"/>
    <property type="match status" value="3"/>
</dbReference>
<dbReference type="InterPro" id="IPR011042">
    <property type="entry name" value="6-blade_b-propeller_TolB-like"/>
</dbReference>
<feature type="repeat" description="LDL-receptor class B" evidence="14">
    <location>
        <begin position="577"/>
        <end position="619"/>
    </location>
</feature>
<dbReference type="PANTHER" id="PTHR22722">
    <property type="entry name" value="LOW-DENSITY LIPOPROTEIN RECEPTOR-RELATED PROTEIN 2-RELATED"/>
    <property type="match status" value="1"/>
</dbReference>
<dbReference type="PRINTS" id="PR00261">
    <property type="entry name" value="LDLRECEPTOR"/>
</dbReference>
<dbReference type="PANTHER" id="PTHR22722:SF5">
    <property type="entry name" value="LOW-DENSITY LIPOPROTEIN RECEPTOR-RELATED PROTEIN 1B"/>
    <property type="match status" value="1"/>
</dbReference>
<proteinExistence type="predicted"/>
<comment type="subcellular location">
    <subcellularLocation>
        <location evidence="1">Membrane</location>
        <topology evidence="1">Single-pass type I membrane protein</topology>
    </subcellularLocation>
</comment>
<dbReference type="InterPro" id="IPR000152">
    <property type="entry name" value="EGF-type_Asp/Asn_hydroxyl_site"/>
</dbReference>
<dbReference type="InterPro" id="IPR002172">
    <property type="entry name" value="LDrepeatLR_classA_rpt"/>
</dbReference>
<sequence length="975" mass="109350">MSEYILTLLFILGFGDVFSNVQTLRDADSEQEPILCDVGEFLCGDQLTCVSESWLCDGEPDCPDDCDKSTETCKVEVIVRCPLNHIQCIGTRKCIHFNKLCNGAKDCEDGFDEGVHCRELLSACHELHCRYGCIMTRNGTFCFCADGFEVGDDGRSCRDHDECAMYGTCSQTCMNTYGSYRCSCTDGYSLQPNRRSCIAKHETGENPAALLIGGSDNIIITALNGSRLQTLKQLDSNGTHGLDFNHKEESVCWVTSSESSGQLRCARMRKASGFTKEQEVKTVQNLHDVDQLAFDWLTGNFYFVDQASDRIFVCNQHGDTCVTVIDLDLLNPKAIALDPLMGMLFFTDYGYQAKLERCNMDGTNRTRLVDYKVERPTAVALDLVKKLVYWADAYLDYIEMVDYNGKNRHTIIQGYQVAHLHGLAVFEDYLYATRSEPSSGAVVDILRINRFNVTDPETLTSIGNAKTIRVYHKLSQPKVKGHACEVDPYGKPGGCSHICLLSGSYKSRSCRCHTGFSLGSDGLSCKKPRNDLFLFYGKGRPGIIRGLDINVKSSNEYMVPIEDLVNPRALDYHAETGNIYFADTTSFLIGRQKVDGSSRETILKDDLDNVEGISVDWIGNNLYWTNDGYRKTISVARLERASETRKTLLEGDMSHPRAIVVDPLNSWMYWTDWEEDEVNDSIGRIEKAWMDGSNRKIFVTSNMLWPNGLTLEHGTSTMYWCDAYYDHIERIYLNGTGRMVVYSGRELSHPFGIAQYQNSIFWTEYMNGSIFQLDLVSGEVSLLRSERPPLFGLRVYDAQSQLGDNACRVNYGGCGTLCLAVPGGRVCACADNQHLDKNNVTCSDFVGQEEPQRCKNDEFQCRNWRCIRVNWICDGDDDCLDGSDEVAHICSNHSCPVDQFKCPNNRCIPKRWLCDGANDCGDNEDESNKTCSAQPCRAGQFTCGNGRCVPEAWRCDQDDDCGDMSDESTSCGESY</sequence>
<comment type="caution">
    <text evidence="12">Lacks conserved residue(s) required for the propagation of feature annotation.</text>
</comment>
<evidence type="ECO:0000256" key="4">
    <source>
        <dbReference type="ARBA" id="ARBA00022692"/>
    </source>
</evidence>
<dbReference type="RefSeq" id="XP_026127396.1">
    <property type="nucleotide sequence ID" value="XM_026271611.1"/>
</dbReference>
<feature type="disulfide bond" evidence="13">
    <location>
        <begin position="895"/>
        <end position="907"/>
    </location>
</feature>
<dbReference type="Gene3D" id="2.40.128.620">
    <property type="match status" value="1"/>
</dbReference>
<dbReference type="OrthoDB" id="10066840at2759"/>
<evidence type="ECO:0000256" key="3">
    <source>
        <dbReference type="ARBA" id="ARBA00022583"/>
    </source>
</evidence>
<name>A0A6P6Q1U4_CARAU</name>
<dbReference type="PROSITE" id="PS01209">
    <property type="entry name" value="LDLRA_1"/>
    <property type="match status" value="1"/>
</dbReference>
<dbReference type="Gene3D" id="2.120.10.30">
    <property type="entry name" value="TolB, C-terminal domain"/>
    <property type="match status" value="2"/>
</dbReference>
<feature type="disulfide bond" evidence="13">
    <location>
        <begin position="943"/>
        <end position="961"/>
    </location>
</feature>
<evidence type="ECO:0000256" key="1">
    <source>
        <dbReference type="ARBA" id="ARBA00004479"/>
    </source>
</evidence>
<dbReference type="InterPro" id="IPR036055">
    <property type="entry name" value="LDL_receptor-like_sf"/>
</dbReference>
<keyword evidence="9 12" id="KW-1015">Disulfide bond</keyword>
<feature type="domain" description="EGF-like" evidence="16">
    <location>
        <begin position="159"/>
        <end position="198"/>
    </location>
</feature>
<dbReference type="SUPFAM" id="SSF63825">
    <property type="entry name" value="YWTD domain"/>
    <property type="match status" value="2"/>
</dbReference>
<evidence type="ECO:0000256" key="9">
    <source>
        <dbReference type="ARBA" id="ARBA00023157"/>
    </source>
</evidence>
<feature type="signal peptide" evidence="15">
    <location>
        <begin position="1"/>
        <end position="19"/>
    </location>
</feature>
<feature type="repeat" description="LDL-receptor class B" evidence="14">
    <location>
        <begin position="386"/>
        <end position="429"/>
    </location>
</feature>
<dbReference type="SMART" id="SM00135">
    <property type="entry name" value="LY"/>
    <property type="match status" value="9"/>
</dbReference>
<keyword evidence="5" id="KW-0677">Repeat</keyword>
<evidence type="ECO:0000256" key="14">
    <source>
        <dbReference type="PROSITE-ProRule" id="PRU00461"/>
    </source>
</evidence>
<evidence type="ECO:0000256" key="11">
    <source>
        <dbReference type="ARBA" id="ARBA00023180"/>
    </source>
</evidence>
<dbReference type="InterPro" id="IPR001881">
    <property type="entry name" value="EGF-like_Ca-bd_dom"/>
</dbReference>
<dbReference type="FunFam" id="4.10.400.10:FF:000148">
    <property type="entry name" value="low-density lipoprotein receptor-related protein 1B"/>
    <property type="match status" value="1"/>
</dbReference>
<feature type="repeat" description="LDL-receptor class B" evidence="14">
    <location>
        <begin position="666"/>
        <end position="715"/>
    </location>
</feature>
<accession>A0A6P6Q1U4</accession>
<keyword evidence="6" id="KW-0106">Calcium</keyword>
<feature type="repeat" description="LDL-receptor class B" evidence="14">
    <location>
        <begin position="716"/>
        <end position="759"/>
    </location>
</feature>
<dbReference type="SUPFAM" id="SSF57196">
    <property type="entry name" value="EGF/Laminin"/>
    <property type="match status" value="3"/>
</dbReference>
<dbReference type="SMART" id="SM00192">
    <property type="entry name" value="LDLa"/>
    <property type="match status" value="5"/>
</dbReference>
<evidence type="ECO:0000256" key="12">
    <source>
        <dbReference type="PROSITE-ProRule" id="PRU00076"/>
    </source>
</evidence>
<dbReference type="GO" id="GO:0005509">
    <property type="term" value="F:calcium ion binding"/>
    <property type="evidence" value="ECO:0007669"/>
    <property type="project" value="InterPro"/>
</dbReference>
<keyword evidence="8" id="KW-0472">Membrane</keyword>
<dbReference type="AlphaFoldDB" id="A0A6P6Q1U4"/>
<feature type="disulfide bond" evidence="13">
    <location>
        <begin position="854"/>
        <end position="866"/>
    </location>
</feature>
<dbReference type="CDD" id="cd00054">
    <property type="entry name" value="EGF_CA"/>
    <property type="match status" value="1"/>
</dbReference>
<evidence type="ECO:0000256" key="2">
    <source>
        <dbReference type="ARBA" id="ARBA00022536"/>
    </source>
</evidence>
<keyword evidence="7" id="KW-1133">Transmembrane helix</keyword>
<keyword evidence="4" id="KW-0812">Transmembrane</keyword>
<dbReference type="InterPro" id="IPR000742">
    <property type="entry name" value="EGF"/>
</dbReference>
<dbReference type="Pfam" id="PF00057">
    <property type="entry name" value="Ldl_recept_a"/>
    <property type="match status" value="4"/>
</dbReference>
<dbReference type="FunFam" id="4.10.400.10:FF:000004">
    <property type="entry name" value="Low-density lipoprotein receptor-related protein 1"/>
    <property type="match status" value="1"/>
</dbReference>
<evidence type="ECO:0000259" key="16">
    <source>
        <dbReference type="PROSITE" id="PS50026"/>
    </source>
</evidence>
<dbReference type="GO" id="GO:0043235">
    <property type="term" value="C:receptor complex"/>
    <property type="evidence" value="ECO:0007669"/>
    <property type="project" value="TreeGrafter"/>
</dbReference>
<dbReference type="Gene3D" id="4.10.400.10">
    <property type="entry name" value="Low-density Lipoprotein Receptor"/>
    <property type="match status" value="4"/>
</dbReference>
<dbReference type="InterPro" id="IPR000033">
    <property type="entry name" value="LDLR_classB_rpt"/>
</dbReference>
<dbReference type="Gene3D" id="2.10.25.10">
    <property type="entry name" value="Laminin"/>
    <property type="match status" value="3"/>
</dbReference>
<evidence type="ECO:0000256" key="7">
    <source>
        <dbReference type="ARBA" id="ARBA00022989"/>
    </source>
</evidence>
<dbReference type="SMART" id="SM00181">
    <property type="entry name" value="EGF"/>
    <property type="match status" value="4"/>
</dbReference>
<dbReference type="InterPro" id="IPR023415">
    <property type="entry name" value="LDLR_class-A_CS"/>
</dbReference>
<feature type="disulfide bond" evidence="12">
    <location>
        <begin position="163"/>
        <end position="173"/>
    </location>
</feature>
<dbReference type="GO" id="GO:0005886">
    <property type="term" value="C:plasma membrane"/>
    <property type="evidence" value="ECO:0007669"/>
    <property type="project" value="TreeGrafter"/>
</dbReference>
<dbReference type="FunFam" id="2.120.10.30:FF:000015">
    <property type="entry name" value="Low-density lipoprotein receptor-related protein 1"/>
    <property type="match status" value="1"/>
</dbReference>
<feature type="repeat" description="LDL-receptor class B" evidence="14">
    <location>
        <begin position="342"/>
        <end position="385"/>
    </location>
</feature>
<dbReference type="CDD" id="cd00112">
    <property type="entry name" value="LDLa"/>
    <property type="match status" value="4"/>
</dbReference>
<dbReference type="GeneID" id="113108465"/>
<dbReference type="PROSITE" id="PS50026">
    <property type="entry name" value="EGF_3"/>
    <property type="match status" value="1"/>
</dbReference>
<dbReference type="InterPro" id="IPR018097">
    <property type="entry name" value="EGF_Ca-bd_CS"/>
</dbReference>
<evidence type="ECO:0000256" key="5">
    <source>
        <dbReference type="ARBA" id="ARBA00022737"/>
    </source>
</evidence>
<dbReference type="SMART" id="SM00179">
    <property type="entry name" value="EGF_CA"/>
    <property type="match status" value="1"/>
</dbReference>
<dbReference type="PROSITE" id="PS00010">
    <property type="entry name" value="ASX_HYDROXYL"/>
    <property type="match status" value="1"/>
</dbReference>
<keyword evidence="11" id="KW-0325">Glycoprotein</keyword>
<reference evidence="18" key="1">
    <citation type="submission" date="2025-08" db="UniProtKB">
        <authorList>
            <consortium name="RefSeq"/>
        </authorList>
    </citation>
    <scope>IDENTIFICATION</scope>
    <source>
        <strain evidence="18">Wakin</strain>
        <tissue evidence="18">Muscle</tissue>
    </source>
</reference>
<evidence type="ECO:0000256" key="13">
    <source>
        <dbReference type="PROSITE-ProRule" id="PRU00124"/>
    </source>
</evidence>
<organism evidence="17 18">
    <name type="scientific">Carassius auratus</name>
    <name type="common">Goldfish</name>
    <dbReference type="NCBI Taxonomy" id="7957"/>
    <lineage>
        <taxon>Eukaryota</taxon>
        <taxon>Metazoa</taxon>
        <taxon>Chordata</taxon>
        <taxon>Craniata</taxon>
        <taxon>Vertebrata</taxon>
        <taxon>Euteleostomi</taxon>
        <taxon>Actinopterygii</taxon>
        <taxon>Neopterygii</taxon>
        <taxon>Teleostei</taxon>
        <taxon>Ostariophysi</taxon>
        <taxon>Cypriniformes</taxon>
        <taxon>Cyprinidae</taxon>
        <taxon>Cyprininae</taxon>
        <taxon>Carassius</taxon>
    </lineage>
</organism>
<keyword evidence="2 12" id="KW-0245">EGF-like domain</keyword>
<dbReference type="SUPFAM" id="SSF57424">
    <property type="entry name" value="LDL receptor-like module"/>
    <property type="match status" value="5"/>
</dbReference>
<evidence type="ECO:0000313" key="18">
    <source>
        <dbReference type="RefSeq" id="XP_026127396.1"/>
    </source>
</evidence>
<feature type="disulfide bond" evidence="13">
    <location>
        <begin position="861"/>
        <end position="879"/>
    </location>
</feature>
<evidence type="ECO:0000256" key="8">
    <source>
        <dbReference type="ARBA" id="ARBA00023136"/>
    </source>
</evidence>
<dbReference type="InterPro" id="IPR051221">
    <property type="entry name" value="LDLR-related"/>
</dbReference>
<evidence type="ECO:0000256" key="10">
    <source>
        <dbReference type="ARBA" id="ARBA00023170"/>
    </source>
</evidence>
<gene>
    <name evidence="18" type="primary">LOC113108465</name>
</gene>
<feature type="disulfide bond" evidence="13">
    <location>
        <begin position="902"/>
        <end position="920"/>
    </location>
</feature>
<dbReference type="PROSITE" id="PS51120">
    <property type="entry name" value="LDLRB"/>
    <property type="match status" value="6"/>
</dbReference>
<dbReference type="PROSITE" id="PS01187">
    <property type="entry name" value="EGF_CA"/>
    <property type="match status" value="1"/>
</dbReference>
<dbReference type="FunFam" id="2.120.10.30:FF:000014">
    <property type="entry name" value="Low-density lipoprotein receptor-related protein 1"/>
    <property type="match status" value="1"/>
</dbReference>
<protein>
    <submittedName>
        <fullName evidence="18">Low-density lipoprotein receptor-related protein 1B-like isoform X2</fullName>
    </submittedName>
</protein>
<dbReference type="FunFam" id="4.10.400.10:FF:000005">
    <property type="entry name" value="low-density lipoprotein receptor-related protein 1B"/>
    <property type="match status" value="1"/>
</dbReference>
<feature type="disulfide bond" evidence="13">
    <location>
        <begin position="936"/>
        <end position="948"/>
    </location>
</feature>
<evidence type="ECO:0000313" key="17">
    <source>
        <dbReference type="Proteomes" id="UP000515129"/>
    </source>
</evidence>
<dbReference type="FunFam" id="2.10.25.10:FF:000009">
    <property type="entry name" value="Low-density lipoprotein receptor isoform 1"/>
    <property type="match status" value="1"/>
</dbReference>
<feature type="repeat" description="LDL-receptor class B" evidence="14">
    <location>
        <begin position="620"/>
        <end position="665"/>
    </location>
</feature>